<sequence>MKVYHGSYMSIEHIDLSKCEKRRDFGQGFYVTNILEQAQFWAKRKGIANKTKGFVTEFDFDEEAFEDDDLHVLRFDEYNEAWLDFVVSNRRKGSKAHAYDIIEGPVADDDITQRIDAYLEGVISKTDFLKELKFHRPTHQIALCTIESLQMLEHIKKKKYVGNIDDTITQSLAVDYGMTVNQAIDVYFESKTYKQLIDEKTELCNKSWEEIYKLLLTELNLRLT</sequence>
<dbReference type="InterPro" id="IPR025051">
    <property type="entry name" value="DUF3990"/>
</dbReference>
<gene>
    <name evidence="1" type="ORF">EZS26_000623</name>
</gene>
<dbReference type="EMBL" id="SNRX01000003">
    <property type="protein sequence ID" value="KAA6303020.1"/>
    <property type="molecule type" value="Genomic_DNA"/>
</dbReference>
<dbReference type="AlphaFoldDB" id="A0A5M8P452"/>
<proteinExistence type="predicted"/>
<evidence type="ECO:0000313" key="1">
    <source>
        <dbReference type="EMBL" id="KAA6303020.1"/>
    </source>
</evidence>
<evidence type="ECO:0000313" key="2">
    <source>
        <dbReference type="Proteomes" id="UP000324575"/>
    </source>
</evidence>
<comment type="caution">
    <text evidence="1">The sequence shown here is derived from an EMBL/GenBank/DDBJ whole genome shotgun (WGS) entry which is preliminary data.</text>
</comment>
<organism evidence="1 2">
    <name type="scientific">Candidatus Ordinivivax streblomastigis</name>
    <dbReference type="NCBI Taxonomy" id="2540710"/>
    <lineage>
        <taxon>Bacteria</taxon>
        <taxon>Pseudomonadati</taxon>
        <taxon>Bacteroidota</taxon>
        <taxon>Bacteroidia</taxon>
        <taxon>Bacteroidales</taxon>
        <taxon>Candidatus Ordinivivax</taxon>
    </lineage>
</organism>
<dbReference type="Proteomes" id="UP000324575">
    <property type="component" value="Unassembled WGS sequence"/>
</dbReference>
<reference evidence="1 2" key="1">
    <citation type="submission" date="2019-03" db="EMBL/GenBank/DDBJ databases">
        <title>Single cell metagenomics reveals metabolic interactions within the superorganism composed of flagellate Streblomastix strix and complex community of Bacteroidetes bacteria on its surface.</title>
        <authorList>
            <person name="Treitli S.C."/>
            <person name="Kolisko M."/>
            <person name="Husnik F."/>
            <person name="Keeling P."/>
            <person name="Hampl V."/>
        </authorList>
    </citation>
    <scope>NUCLEOTIDE SEQUENCE [LARGE SCALE GENOMIC DNA]</scope>
    <source>
        <strain evidence="1">St1</strain>
    </source>
</reference>
<accession>A0A5M8P452</accession>
<protein>
    <recommendedName>
        <fullName evidence="3">DUF3990 domain-containing protein</fullName>
    </recommendedName>
</protein>
<evidence type="ECO:0008006" key="3">
    <source>
        <dbReference type="Google" id="ProtNLM"/>
    </source>
</evidence>
<dbReference type="Pfam" id="PF13151">
    <property type="entry name" value="DUF3990"/>
    <property type="match status" value="1"/>
</dbReference>
<name>A0A5M8P452_9BACT</name>